<dbReference type="AlphaFoldDB" id="A0AA88SHH7"/>
<feature type="region of interest" description="Disordered" evidence="4">
    <location>
        <begin position="592"/>
        <end position="625"/>
    </location>
</feature>
<keyword evidence="2" id="KW-1015">Disulfide bond</keyword>
<feature type="region of interest" description="Disordered" evidence="4">
    <location>
        <begin position="784"/>
        <end position="886"/>
    </location>
</feature>
<feature type="region of interest" description="Disordered" evidence="4">
    <location>
        <begin position="1056"/>
        <end position="1076"/>
    </location>
</feature>
<gene>
    <name evidence="8" type="ORF">Q5P01_015163</name>
</gene>
<dbReference type="InterPro" id="IPR036179">
    <property type="entry name" value="Ig-like_dom_sf"/>
</dbReference>
<keyword evidence="1" id="KW-0677">Repeat</keyword>
<dbReference type="GO" id="GO:0098609">
    <property type="term" value="P:cell-cell adhesion"/>
    <property type="evidence" value="ECO:0007669"/>
    <property type="project" value="TreeGrafter"/>
</dbReference>
<keyword evidence="5" id="KW-1133">Transmembrane helix</keyword>
<keyword evidence="3" id="KW-0393">Immunoglobulin domain</keyword>
<evidence type="ECO:0000259" key="7">
    <source>
        <dbReference type="PROSITE" id="PS50835"/>
    </source>
</evidence>
<feature type="signal peptide" evidence="6">
    <location>
        <begin position="1"/>
        <end position="16"/>
    </location>
</feature>
<feature type="compositionally biased region" description="Polar residues" evidence="4">
    <location>
        <begin position="927"/>
        <end position="940"/>
    </location>
</feature>
<feature type="compositionally biased region" description="Low complexity" evidence="4">
    <location>
        <begin position="792"/>
        <end position="810"/>
    </location>
</feature>
<feature type="compositionally biased region" description="Pro residues" evidence="4">
    <location>
        <begin position="1121"/>
        <end position="1137"/>
    </location>
</feature>
<dbReference type="Proteomes" id="UP001187415">
    <property type="component" value="Unassembled WGS sequence"/>
</dbReference>
<evidence type="ECO:0000256" key="3">
    <source>
        <dbReference type="ARBA" id="ARBA00023319"/>
    </source>
</evidence>
<evidence type="ECO:0000256" key="5">
    <source>
        <dbReference type="SAM" id="Phobius"/>
    </source>
</evidence>
<dbReference type="GO" id="GO:0016020">
    <property type="term" value="C:membrane"/>
    <property type="evidence" value="ECO:0007669"/>
    <property type="project" value="UniProtKB-SubCell"/>
</dbReference>
<proteinExistence type="predicted"/>
<dbReference type="InterPro" id="IPR003599">
    <property type="entry name" value="Ig_sub"/>
</dbReference>
<protein>
    <recommendedName>
        <fullName evidence="7">Ig-like domain-containing protein</fullName>
    </recommendedName>
</protein>
<feature type="region of interest" description="Disordered" evidence="4">
    <location>
        <begin position="1106"/>
        <end position="1148"/>
    </location>
</feature>
<feature type="compositionally biased region" description="Polar residues" evidence="4">
    <location>
        <begin position="1059"/>
        <end position="1069"/>
    </location>
</feature>
<evidence type="ECO:0000256" key="2">
    <source>
        <dbReference type="ARBA" id="ARBA00023157"/>
    </source>
</evidence>
<dbReference type="Gene3D" id="2.60.40.10">
    <property type="entry name" value="Immunoglobulins"/>
    <property type="match status" value="5"/>
</dbReference>
<evidence type="ECO:0000313" key="9">
    <source>
        <dbReference type="Proteomes" id="UP001187415"/>
    </source>
</evidence>
<dbReference type="PANTHER" id="PTHR44170">
    <property type="entry name" value="PROTEIN SIDEKICK"/>
    <property type="match status" value="1"/>
</dbReference>
<dbReference type="Pfam" id="PF13895">
    <property type="entry name" value="Ig_2"/>
    <property type="match status" value="1"/>
</dbReference>
<dbReference type="SMART" id="SM00408">
    <property type="entry name" value="IGc2"/>
    <property type="match status" value="5"/>
</dbReference>
<feature type="compositionally biased region" description="Polar residues" evidence="4">
    <location>
        <begin position="830"/>
        <end position="883"/>
    </location>
</feature>
<dbReference type="InterPro" id="IPR013106">
    <property type="entry name" value="Ig_V-set"/>
</dbReference>
<comment type="caution">
    <text evidence="8">The sequence shown here is derived from an EMBL/GenBank/DDBJ whole genome shotgun (WGS) entry which is preliminary data.</text>
</comment>
<feature type="transmembrane region" description="Helical" evidence="5">
    <location>
        <begin position="957"/>
        <end position="978"/>
    </location>
</feature>
<dbReference type="SUPFAM" id="SSF48726">
    <property type="entry name" value="Immunoglobulin"/>
    <property type="match status" value="5"/>
</dbReference>
<keyword evidence="5" id="KW-0812">Transmembrane</keyword>
<organism evidence="8 9">
    <name type="scientific">Channa striata</name>
    <name type="common">Snakehead murrel</name>
    <name type="synonym">Ophicephalus striatus</name>
    <dbReference type="NCBI Taxonomy" id="64152"/>
    <lineage>
        <taxon>Eukaryota</taxon>
        <taxon>Metazoa</taxon>
        <taxon>Chordata</taxon>
        <taxon>Craniata</taxon>
        <taxon>Vertebrata</taxon>
        <taxon>Euteleostomi</taxon>
        <taxon>Actinopterygii</taxon>
        <taxon>Neopterygii</taxon>
        <taxon>Teleostei</taxon>
        <taxon>Neoteleostei</taxon>
        <taxon>Acanthomorphata</taxon>
        <taxon>Anabantaria</taxon>
        <taxon>Anabantiformes</taxon>
        <taxon>Channoidei</taxon>
        <taxon>Channidae</taxon>
        <taxon>Channa</taxon>
    </lineage>
</organism>
<evidence type="ECO:0000256" key="4">
    <source>
        <dbReference type="SAM" id="MobiDB-lite"/>
    </source>
</evidence>
<feature type="domain" description="Ig-like" evidence="7">
    <location>
        <begin position="315"/>
        <end position="405"/>
    </location>
</feature>
<accession>A0AA88SHH7</accession>
<dbReference type="InterPro" id="IPR013098">
    <property type="entry name" value="Ig_I-set"/>
</dbReference>
<dbReference type="InterPro" id="IPR003598">
    <property type="entry name" value="Ig_sub2"/>
</dbReference>
<dbReference type="Pfam" id="PF07679">
    <property type="entry name" value="I-set"/>
    <property type="match status" value="2"/>
</dbReference>
<evidence type="ECO:0000256" key="6">
    <source>
        <dbReference type="SAM" id="SignalP"/>
    </source>
</evidence>
<dbReference type="CDD" id="cd00096">
    <property type="entry name" value="Ig"/>
    <property type="match status" value="1"/>
</dbReference>
<dbReference type="Pfam" id="PF13927">
    <property type="entry name" value="Ig_3"/>
    <property type="match status" value="2"/>
</dbReference>
<sequence>MTSQLCLLFLSSLAASSQLGLEDVFFSPQDQTVTEGEGVFFQCVSGDSSPPASVTWLKEGEVVTRGRQIQGEYGGGNQRKTSATLHLFNVTLGDDGMYICVTHNQLLNISKKSKAAKLTVHGVPRRLQILRGPDNITVATGTEVSMHCAVGGFPVPMVHWFKDGCLLTNSSASFSLQNNGQLLTFRNVTKEDEGIYYCEASNQKETIKSQTAFLLPAEMDWSFVQQPANLTARQGENVTIPCRPPYSRPAAQVSWFKNNQLLSPTAHVTVLPSGDLFLHSVQVSDSGRYFCRAGNVHLQRFLSSRRATLTVLAPPSVKLWPQVLTVPVGAQVVLECQVSGQPPPSISWVKRGHSKQTGGKVALGLRNATLYIQSARSYDEGVYMCEASNTLGKRSSTAMLRVAVSPIIVTFVSLMSCRIGASVVLPCRAVGIQPITYTWTRSRDEKQLLISPTEDSHIDEDGALHISRVQDSDAGEYHCTAENRAGRHQRRTVLTITAVHHPADTGQQTRLVSSSHVNTTAALLVPKLRDSVAEQHLKTAHPPSQAHPKEATCTSSNCDAPTNSVTTFSILSMSTGAELKTLPVSLAHLSQNHQNQPTTNPPQASVTQMQPPILPPPPHPNFQSVLTQPETKAPLLTSDSKLAVTHSPTSVAASEIWGTTLQYLLTESQPHLTLTPSPSQILHQVTDVLLIKSDSQSSNINAATPVGQITNSFTKMSVSQLPLKFQEGGAFGFLKSDSYLPTPTPNPVTQTRMTQYGSSRVQSHQLVTENLFYQYYQDPSLSLSSQTKLKHPGQLQHQQTHQQPSATPTQLSQTHPQQPFGFLPKFHLEPSTTQHFSPSTQPPSSLITMPELSQVQPSALSSLPHTQPQSLSAQPRQVSTLNPASPVGLQVNMSDWVRLNATQQGDTVQSEKSANDTEITEWHKRNTSQSPMTSNDPRVTQQSPSWLPVLEKHDIPIVVGVGVSLAFIFITVTFYSVVQKNEPAPTSRAAQRNLGVPIRHAERRAAGRTYENRAFEDDDCVAVIEQSPNTSDTRARPPGPSLVTVQMEPTFEDIHEDSQPTLDSHSVTVETYPEPILDTKIDPSLEEEKGCTLSQPSIQLQCAEDWTSNRGDNHSPCQDALPPPSSFPSRSPSPSPPSRRDEGLRSSLTLQSAEPCAAPIHHSLSISHGNPPLLLSHHVSLGLTTVAVDVHFYPPSTASVAVGSSTHINSVSNSTSVTVPLFSPPLVNSQENEPSARFHQSK</sequence>
<keyword evidence="9" id="KW-1185">Reference proteome</keyword>
<keyword evidence="6" id="KW-0732">Signal</keyword>
<name>A0AA88SHH7_CHASR</name>
<feature type="domain" description="Ig-like" evidence="7">
    <location>
        <begin position="22"/>
        <end position="119"/>
    </location>
</feature>
<dbReference type="InterPro" id="IPR013783">
    <property type="entry name" value="Ig-like_fold"/>
</dbReference>
<keyword evidence="5" id="KW-0472">Membrane</keyword>
<feature type="chain" id="PRO_5041704237" description="Ig-like domain-containing protein" evidence="6">
    <location>
        <begin position="17"/>
        <end position="1242"/>
    </location>
</feature>
<dbReference type="PANTHER" id="PTHR44170:SF6">
    <property type="entry name" value="CONTACTIN"/>
    <property type="match status" value="1"/>
</dbReference>
<feature type="domain" description="Ig-like" evidence="7">
    <location>
        <begin position="124"/>
        <end position="214"/>
    </location>
</feature>
<dbReference type="EMBL" id="JAUPFM010000011">
    <property type="protein sequence ID" value="KAK2837951.1"/>
    <property type="molecule type" value="Genomic_DNA"/>
</dbReference>
<evidence type="ECO:0000313" key="8">
    <source>
        <dbReference type="EMBL" id="KAK2837951.1"/>
    </source>
</evidence>
<dbReference type="SMART" id="SM00409">
    <property type="entry name" value="IG"/>
    <property type="match status" value="5"/>
</dbReference>
<feature type="region of interest" description="Disordered" evidence="4">
    <location>
        <begin position="903"/>
        <end position="940"/>
    </location>
</feature>
<dbReference type="SMART" id="SM00406">
    <property type="entry name" value="IGv"/>
    <property type="match status" value="4"/>
</dbReference>
<feature type="domain" description="Ig-like" evidence="7">
    <location>
        <begin position="406"/>
        <end position="495"/>
    </location>
</feature>
<evidence type="ECO:0000256" key="1">
    <source>
        <dbReference type="ARBA" id="ARBA00022737"/>
    </source>
</evidence>
<feature type="compositionally biased region" description="Polar residues" evidence="4">
    <location>
        <begin position="592"/>
        <end position="610"/>
    </location>
</feature>
<feature type="domain" description="Ig-like" evidence="7">
    <location>
        <begin position="216"/>
        <end position="310"/>
    </location>
</feature>
<dbReference type="PROSITE" id="PS50835">
    <property type="entry name" value="IG_LIKE"/>
    <property type="match status" value="5"/>
</dbReference>
<dbReference type="InterPro" id="IPR007110">
    <property type="entry name" value="Ig-like_dom"/>
</dbReference>
<dbReference type="FunFam" id="2.60.40.10:FF:000032">
    <property type="entry name" value="palladin isoform X1"/>
    <property type="match status" value="2"/>
</dbReference>
<feature type="compositionally biased region" description="Polar residues" evidence="4">
    <location>
        <begin position="903"/>
        <end position="912"/>
    </location>
</feature>
<reference evidence="8" key="1">
    <citation type="submission" date="2023-07" db="EMBL/GenBank/DDBJ databases">
        <title>Chromosome-level Genome Assembly of Striped Snakehead (Channa striata).</title>
        <authorList>
            <person name="Liu H."/>
        </authorList>
    </citation>
    <scope>NUCLEOTIDE SEQUENCE</scope>
    <source>
        <strain evidence="8">Gz</strain>
        <tissue evidence="8">Muscle</tissue>
    </source>
</reference>